<comment type="caution">
    <text evidence="2">The sequence shown here is derived from an EMBL/GenBank/DDBJ whole genome shotgun (WGS) entry which is preliminary data.</text>
</comment>
<protein>
    <recommendedName>
        <fullName evidence="1">DDE-1 domain-containing protein</fullName>
    </recommendedName>
</protein>
<dbReference type="Pfam" id="PF03184">
    <property type="entry name" value="DDE_1"/>
    <property type="match status" value="1"/>
</dbReference>
<sequence>MPPSRTWSEKGRGAKVHGCKHSVQVTAVLSIRAKIIEPSIVGPSVLLMDNLDVHVAEESYDIVAGEFNTTIQALPANATSTCQPLDVGVMGPLKAMIRSARLWEHEARRHYQREVNSSAKTTCVEANRSCFVKALPCAEL</sequence>
<dbReference type="Proteomes" id="UP001146120">
    <property type="component" value="Unassembled WGS sequence"/>
</dbReference>
<evidence type="ECO:0000313" key="2">
    <source>
        <dbReference type="EMBL" id="DAZ97204.1"/>
    </source>
</evidence>
<dbReference type="EMBL" id="DAKRPA010000143">
    <property type="protein sequence ID" value="DAZ97204.1"/>
    <property type="molecule type" value="Genomic_DNA"/>
</dbReference>
<dbReference type="AlphaFoldDB" id="A0AAV2YVE7"/>
<evidence type="ECO:0000313" key="3">
    <source>
        <dbReference type="Proteomes" id="UP001146120"/>
    </source>
</evidence>
<reference evidence="2" key="2">
    <citation type="journal article" date="2023" name="Microbiol Resour">
        <title>Decontamination and Annotation of the Draft Genome Sequence of the Oomycete Lagenidium giganteum ARSEF 373.</title>
        <authorList>
            <person name="Morgan W.R."/>
            <person name="Tartar A."/>
        </authorList>
    </citation>
    <scope>NUCLEOTIDE SEQUENCE</scope>
    <source>
        <strain evidence="2">ARSEF 373</strain>
    </source>
</reference>
<feature type="domain" description="DDE-1" evidence="1">
    <location>
        <begin position="44"/>
        <end position="124"/>
    </location>
</feature>
<dbReference type="InterPro" id="IPR004875">
    <property type="entry name" value="DDE_SF_endonuclease_dom"/>
</dbReference>
<organism evidence="2 3">
    <name type="scientific">Lagenidium giganteum</name>
    <dbReference type="NCBI Taxonomy" id="4803"/>
    <lineage>
        <taxon>Eukaryota</taxon>
        <taxon>Sar</taxon>
        <taxon>Stramenopiles</taxon>
        <taxon>Oomycota</taxon>
        <taxon>Peronosporomycetes</taxon>
        <taxon>Pythiales</taxon>
        <taxon>Pythiaceae</taxon>
    </lineage>
</organism>
<proteinExistence type="predicted"/>
<name>A0AAV2YVE7_9STRA</name>
<reference evidence="2" key="1">
    <citation type="submission" date="2022-11" db="EMBL/GenBank/DDBJ databases">
        <authorList>
            <person name="Morgan W.R."/>
            <person name="Tartar A."/>
        </authorList>
    </citation>
    <scope>NUCLEOTIDE SEQUENCE</scope>
    <source>
        <strain evidence="2">ARSEF 373</strain>
    </source>
</reference>
<dbReference type="GO" id="GO:0003676">
    <property type="term" value="F:nucleic acid binding"/>
    <property type="evidence" value="ECO:0007669"/>
    <property type="project" value="InterPro"/>
</dbReference>
<accession>A0AAV2YVE7</accession>
<gene>
    <name evidence="2" type="ORF">N0F65_003835</name>
</gene>
<keyword evidence="3" id="KW-1185">Reference proteome</keyword>
<evidence type="ECO:0000259" key="1">
    <source>
        <dbReference type="Pfam" id="PF03184"/>
    </source>
</evidence>